<sequence>MSSIRVDLVEEGTNDVDGYDKVHFTNPNAEVSDESDDLQNVDSTYVKKKHSTSPSVDDPTIDKCMYILANIPEGSGIYNYTMNMFLKKGICQVFLMTTDAARKTWLKYNYQLHVKKM</sequence>
<organism evidence="2 3">
    <name type="scientific">Datura stramonium</name>
    <name type="common">Jimsonweed</name>
    <name type="synonym">Common thornapple</name>
    <dbReference type="NCBI Taxonomy" id="4076"/>
    <lineage>
        <taxon>Eukaryota</taxon>
        <taxon>Viridiplantae</taxon>
        <taxon>Streptophyta</taxon>
        <taxon>Embryophyta</taxon>
        <taxon>Tracheophyta</taxon>
        <taxon>Spermatophyta</taxon>
        <taxon>Magnoliopsida</taxon>
        <taxon>eudicotyledons</taxon>
        <taxon>Gunneridae</taxon>
        <taxon>Pentapetalae</taxon>
        <taxon>asterids</taxon>
        <taxon>lamiids</taxon>
        <taxon>Solanales</taxon>
        <taxon>Solanaceae</taxon>
        <taxon>Solanoideae</taxon>
        <taxon>Datureae</taxon>
        <taxon>Datura</taxon>
    </lineage>
</organism>
<feature type="region of interest" description="Disordered" evidence="1">
    <location>
        <begin position="19"/>
        <end position="40"/>
    </location>
</feature>
<comment type="caution">
    <text evidence="2">The sequence shown here is derived from an EMBL/GenBank/DDBJ whole genome shotgun (WGS) entry which is preliminary data.</text>
</comment>
<dbReference type="Proteomes" id="UP000823775">
    <property type="component" value="Unassembled WGS sequence"/>
</dbReference>
<gene>
    <name evidence="2" type="ORF">HAX54_050471</name>
</gene>
<dbReference type="EMBL" id="JACEIK010008818">
    <property type="protein sequence ID" value="MCE3051665.1"/>
    <property type="molecule type" value="Genomic_DNA"/>
</dbReference>
<accession>A0ABS8WQA9</accession>
<evidence type="ECO:0000256" key="1">
    <source>
        <dbReference type="SAM" id="MobiDB-lite"/>
    </source>
</evidence>
<reference evidence="2 3" key="1">
    <citation type="journal article" date="2021" name="BMC Genomics">
        <title>Datura genome reveals duplications of psychoactive alkaloid biosynthetic genes and high mutation rate following tissue culture.</title>
        <authorList>
            <person name="Rajewski A."/>
            <person name="Carter-House D."/>
            <person name="Stajich J."/>
            <person name="Litt A."/>
        </authorList>
    </citation>
    <scope>NUCLEOTIDE SEQUENCE [LARGE SCALE GENOMIC DNA]</scope>
    <source>
        <strain evidence="2">AR-01</strain>
    </source>
</reference>
<proteinExistence type="predicted"/>
<evidence type="ECO:0000313" key="2">
    <source>
        <dbReference type="EMBL" id="MCE3051665.1"/>
    </source>
</evidence>
<keyword evidence="3" id="KW-1185">Reference proteome</keyword>
<evidence type="ECO:0000313" key="3">
    <source>
        <dbReference type="Proteomes" id="UP000823775"/>
    </source>
</evidence>
<name>A0ABS8WQA9_DATST</name>
<protein>
    <submittedName>
        <fullName evidence="2">Uncharacterized protein</fullName>
    </submittedName>
</protein>